<dbReference type="AlphaFoldDB" id="A0A2H1WRF2"/>
<reference evidence="1" key="1">
    <citation type="submission" date="2016-07" db="EMBL/GenBank/DDBJ databases">
        <authorList>
            <person name="Bretaudeau A."/>
        </authorList>
    </citation>
    <scope>NUCLEOTIDE SEQUENCE</scope>
    <source>
        <strain evidence="1">Rice</strain>
        <tissue evidence="1">Whole body</tissue>
    </source>
</reference>
<evidence type="ECO:0000313" key="1">
    <source>
        <dbReference type="EMBL" id="SOQ55659.1"/>
    </source>
</evidence>
<protein>
    <submittedName>
        <fullName evidence="1">SFRICE_015731</fullName>
    </submittedName>
</protein>
<organism evidence="1">
    <name type="scientific">Spodoptera frugiperda</name>
    <name type="common">Fall armyworm</name>
    <dbReference type="NCBI Taxonomy" id="7108"/>
    <lineage>
        <taxon>Eukaryota</taxon>
        <taxon>Metazoa</taxon>
        <taxon>Ecdysozoa</taxon>
        <taxon>Arthropoda</taxon>
        <taxon>Hexapoda</taxon>
        <taxon>Insecta</taxon>
        <taxon>Pterygota</taxon>
        <taxon>Neoptera</taxon>
        <taxon>Endopterygota</taxon>
        <taxon>Lepidoptera</taxon>
        <taxon>Glossata</taxon>
        <taxon>Ditrysia</taxon>
        <taxon>Noctuoidea</taxon>
        <taxon>Noctuidae</taxon>
        <taxon>Amphipyrinae</taxon>
        <taxon>Spodoptera</taxon>
    </lineage>
</organism>
<gene>
    <name evidence="1" type="ORF">SFRICE_015731</name>
</gene>
<proteinExistence type="predicted"/>
<name>A0A2H1WRF2_SPOFR</name>
<accession>A0A2H1WRF2</accession>
<dbReference type="EMBL" id="ODYU01010506">
    <property type="protein sequence ID" value="SOQ55659.1"/>
    <property type="molecule type" value="Genomic_DNA"/>
</dbReference>
<sequence length="96" mass="10652">MKNRIDDGTIAAAHEHLKDQWCDGLLGVRNLRVIRDSGIGKIGKGVNWAYGNLTHTTKYNASVVSRLLSVRPWYHSGRTSPFVPKHGSPTLICIDL</sequence>